<accession>A0A120MK52</accession>
<evidence type="ECO:0000313" key="4">
    <source>
        <dbReference type="Proteomes" id="UP000068026"/>
    </source>
</evidence>
<dbReference type="InterPro" id="IPR008537">
    <property type="entry name" value="DUF819"/>
</dbReference>
<dbReference type="EMBL" id="FQUA01000017">
    <property type="protein sequence ID" value="SHF09953.1"/>
    <property type="molecule type" value="Genomic_DNA"/>
</dbReference>
<reference evidence="2 4" key="1">
    <citation type="journal article" date="2016" name="Genome Announc.">
        <title>Complete Genome Sequence of the Amino Acid-Fermenting Clostridium propionicum X2 (DSM 1682).</title>
        <authorList>
            <person name="Poehlein A."/>
            <person name="Schlien K."/>
            <person name="Chowdhury N.P."/>
            <person name="Gottschalk G."/>
            <person name="Buckel W."/>
            <person name="Daniel R."/>
        </authorList>
    </citation>
    <scope>NUCLEOTIDE SEQUENCE [LARGE SCALE GENOMIC DNA]</scope>
    <source>
        <strain evidence="2 4">X2</strain>
    </source>
</reference>
<dbReference type="AlphaFoldDB" id="A0A120MK52"/>
<dbReference type="RefSeq" id="WP_066047660.1">
    <property type="nucleotide sequence ID" value="NZ_CP014223.1"/>
</dbReference>
<dbReference type="OrthoDB" id="653763at2"/>
<feature type="transmembrane region" description="Helical" evidence="1">
    <location>
        <begin position="322"/>
        <end position="344"/>
    </location>
</feature>
<dbReference type="PANTHER" id="PTHR34289">
    <property type="entry name" value="PROTEIN, PUTATIVE (DUF819)-RELATED"/>
    <property type="match status" value="1"/>
</dbReference>
<dbReference type="EMBL" id="CP014223">
    <property type="protein sequence ID" value="AMJ40181.1"/>
    <property type="molecule type" value="Genomic_DNA"/>
</dbReference>
<keyword evidence="1" id="KW-0472">Membrane</keyword>
<feature type="transmembrane region" description="Helical" evidence="1">
    <location>
        <begin position="294"/>
        <end position="316"/>
    </location>
</feature>
<dbReference type="PANTHER" id="PTHR34289:SF8">
    <property type="entry name" value="DUF819 DOMAIN-CONTAINING PROTEIN"/>
    <property type="match status" value="1"/>
</dbReference>
<evidence type="ECO:0000313" key="3">
    <source>
        <dbReference type="EMBL" id="SHF09953.1"/>
    </source>
</evidence>
<feature type="transmembrane region" description="Helical" evidence="1">
    <location>
        <begin position="12"/>
        <end position="29"/>
    </location>
</feature>
<keyword evidence="1" id="KW-1133">Transmembrane helix</keyword>
<proteinExistence type="predicted"/>
<feature type="transmembrane region" description="Helical" evidence="1">
    <location>
        <begin position="68"/>
        <end position="85"/>
    </location>
</feature>
<reference evidence="5" key="4">
    <citation type="submission" date="2016-11" db="EMBL/GenBank/DDBJ databases">
        <authorList>
            <person name="Jaros S."/>
            <person name="Januszkiewicz K."/>
            <person name="Wedrychowicz H."/>
        </authorList>
    </citation>
    <scope>NUCLEOTIDE SEQUENCE [LARGE SCALE GENOMIC DNA]</scope>
    <source>
        <strain evidence="5">DSM 1682</strain>
    </source>
</reference>
<feature type="transmembrane region" description="Helical" evidence="1">
    <location>
        <begin position="97"/>
        <end position="119"/>
    </location>
</feature>
<keyword evidence="1" id="KW-0812">Transmembrane</keyword>
<dbReference type="Proteomes" id="UP000184204">
    <property type="component" value="Unassembled WGS sequence"/>
</dbReference>
<protein>
    <submittedName>
        <fullName evidence="3">Uncharacterized membrane protein</fullName>
    </submittedName>
</protein>
<gene>
    <name evidence="2" type="ORF">CPRO_05780</name>
    <name evidence="3" type="ORF">SAMN02745151_02773</name>
</gene>
<sequence>MTGTTLISADNTWALMAITCGWVAFSIYAEQTWAWASKLSGAIIALIGALLLTNLNIIPTNAPWFDDIIWGYVVPLAIPLLLLQCDIRKIWKESGKLLIIFLIGSIGTTCSAVLAFGLLKNYVPDAAGVAAMMTGSYIGGGVNFATLAGSFEIPGETVAATTVADNLLMACYFFVLIAIPSIGLFRKAFKHPHLDEVESVGVDEAAKTQAAAYWERKPISLRDIAVDFAISAIIVWVSFSIAKILGNVIPKSNEGLIVLNAILSNKYLIMTTVAMAVATFGSKHVAKTAGAQEIGTYLIYLFLFVIGVPASIKQILINAPMLFVFCLIMVVGNMLFCFIFGKLFKFNLEDIILASNANIGGPTTAAAMAISKGWVKLVGPIMLVGTLGYVIGTYFGTIIGQLLGA</sequence>
<feature type="transmembrane region" description="Helical" evidence="1">
    <location>
        <begin position="257"/>
        <end position="282"/>
    </location>
</feature>
<dbReference type="Proteomes" id="UP000068026">
    <property type="component" value="Chromosome"/>
</dbReference>
<feature type="transmembrane region" description="Helical" evidence="1">
    <location>
        <begin position="41"/>
        <end position="62"/>
    </location>
</feature>
<reference evidence="3" key="3">
    <citation type="submission" date="2016-11" db="EMBL/GenBank/DDBJ databases">
        <authorList>
            <person name="Varghese N."/>
            <person name="Submissions S."/>
        </authorList>
    </citation>
    <scope>NUCLEOTIDE SEQUENCE</scope>
    <source>
        <strain evidence="3">DSM 1682</strain>
    </source>
</reference>
<dbReference type="KEGG" id="cpro:CPRO_05780"/>
<evidence type="ECO:0000313" key="2">
    <source>
        <dbReference type="EMBL" id="AMJ40181.1"/>
    </source>
</evidence>
<dbReference type="Pfam" id="PF05684">
    <property type="entry name" value="DUF819"/>
    <property type="match status" value="1"/>
</dbReference>
<keyword evidence="4" id="KW-1185">Reference proteome</keyword>
<feature type="transmembrane region" description="Helical" evidence="1">
    <location>
        <begin position="351"/>
        <end position="371"/>
    </location>
</feature>
<feature type="transmembrane region" description="Helical" evidence="1">
    <location>
        <begin position="377"/>
        <end position="403"/>
    </location>
</feature>
<evidence type="ECO:0000313" key="5">
    <source>
        <dbReference type="Proteomes" id="UP000184204"/>
    </source>
</evidence>
<feature type="transmembrane region" description="Helical" evidence="1">
    <location>
        <begin position="167"/>
        <end position="185"/>
    </location>
</feature>
<reference evidence="4" key="2">
    <citation type="submission" date="2016-01" db="EMBL/GenBank/DDBJ databases">
        <authorList>
            <person name="Poehlein A."/>
            <person name="Schlien K."/>
            <person name="Gottschalk G."/>
            <person name="Buckel W."/>
            <person name="Daniel R."/>
        </authorList>
    </citation>
    <scope>NUCLEOTIDE SEQUENCE [LARGE SCALE GENOMIC DNA]</scope>
    <source>
        <strain evidence="4">X2</strain>
    </source>
</reference>
<feature type="transmembrane region" description="Helical" evidence="1">
    <location>
        <begin position="224"/>
        <end position="245"/>
    </location>
</feature>
<name>A0A120MK52_ANAPI</name>
<evidence type="ECO:0000256" key="1">
    <source>
        <dbReference type="SAM" id="Phobius"/>
    </source>
</evidence>
<organism evidence="3 5">
    <name type="scientific">Anaerotignum propionicum DSM 1682</name>
    <dbReference type="NCBI Taxonomy" id="991789"/>
    <lineage>
        <taxon>Bacteria</taxon>
        <taxon>Bacillati</taxon>
        <taxon>Bacillota</taxon>
        <taxon>Clostridia</taxon>
        <taxon>Lachnospirales</taxon>
        <taxon>Anaerotignaceae</taxon>
        <taxon>Anaerotignum</taxon>
    </lineage>
</organism>